<accession>A0A976N119</accession>
<proteinExistence type="predicted"/>
<evidence type="ECO:0000313" key="1">
    <source>
        <dbReference type="EMBL" id="UPW40780.1"/>
    </source>
</evidence>
<reference evidence="1" key="1">
    <citation type="submission" date="2022-02" db="EMBL/GenBank/DDBJ databases">
        <title>Towards deciphering the DNA virus diversity associated with rodent species in the families Cricetidae and Heteromyidae.</title>
        <authorList>
            <person name="Lund M."/>
            <person name="Larsen B.B."/>
            <person name="Gryseels S."/>
            <person name="Kraberger S."/>
            <person name="Rowsey D.M."/>
            <person name="Steger L."/>
            <person name="Yule K.M."/>
            <person name="Upham N.S."/>
            <person name="Worobey M."/>
            <person name="Van Doorslaer K."/>
            <person name="Varsani A."/>
        </authorList>
    </citation>
    <scope>NUCLEOTIDE SEQUENCE</scope>
    <source>
        <strain evidence="1">UA08Rod_6997</strain>
    </source>
</reference>
<protein>
    <submittedName>
        <fullName evidence="1">Uncharacterized protein</fullName>
    </submittedName>
</protein>
<dbReference type="EMBL" id="OM869496">
    <property type="protein sequence ID" value="UPW40780.1"/>
    <property type="molecule type" value="Genomic_DNA"/>
</dbReference>
<name>A0A976N119_9VIRU</name>
<sequence length="71" mass="8359">MSKYMVFLGNCPSMDKSNIDKVFYFSSIECVFSMIRVLRAYNAVVFKEEKGLFEYYCDACHFDLRGDNELE</sequence>
<organism evidence="1">
    <name type="scientific">Sigmofec virus UA08Rod_6997</name>
    <dbReference type="NCBI Taxonomy" id="2929243"/>
    <lineage>
        <taxon>Viruses</taxon>
        <taxon>Monodnaviria</taxon>
        <taxon>Sangervirae</taxon>
        <taxon>Phixviricota</taxon>
        <taxon>Malgrandaviricetes</taxon>
        <taxon>Petitvirales</taxon>
        <taxon>Microviridae</taxon>
    </lineage>
</organism>